<keyword evidence="3" id="KW-0813">Transport</keyword>
<evidence type="ECO:0000256" key="2">
    <source>
        <dbReference type="ARBA" id="ARBA00006434"/>
    </source>
</evidence>
<evidence type="ECO:0000256" key="10">
    <source>
        <dbReference type="ARBA" id="ARBA00023201"/>
    </source>
</evidence>
<dbReference type="PROSITE" id="PS50283">
    <property type="entry name" value="NA_SOLUT_SYMP_3"/>
    <property type="match status" value="1"/>
</dbReference>
<dbReference type="InterPro" id="IPR001734">
    <property type="entry name" value="Na/solute_symporter"/>
</dbReference>
<feature type="transmembrane region" description="Helical" evidence="12">
    <location>
        <begin position="44"/>
        <end position="62"/>
    </location>
</feature>
<reference evidence="13 14" key="1">
    <citation type="submission" date="2023-05" db="EMBL/GenBank/DDBJ databases">
        <authorList>
            <person name="Zhang X."/>
        </authorList>
    </citation>
    <scope>NUCLEOTIDE SEQUENCE [LARGE SCALE GENOMIC DNA]</scope>
    <source>
        <strain evidence="13 14">DM2B3-1</strain>
    </source>
</reference>
<evidence type="ECO:0000256" key="3">
    <source>
        <dbReference type="ARBA" id="ARBA00022448"/>
    </source>
</evidence>
<feature type="transmembrane region" description="Helical" evidence="12">
    <location>
        <begin position="322"/>
        <end position="342"/>
    </location>
</feature>
<feature type="transmembrane region" description="Helical" evidence="12">
    <location>
        <begin position="176"/>
        <end position="199"/>
    </location>
</feature>
<feature type="transmembrane region" description="Helical" evidence="12">
    <location>
        <begin position="74"/>
        <end position="98"/>
    </location>
</feature>
<dbReference type="Gene3D" id="1.20.1730.10">
    <property type="entry name" value="Sodium/glucose cotransporter"/>
    <property type="match status" value="1"/>
</dbReference>
<feature type="transmembrane region" description="Helical" evidence="12">
    <location>
        <begin position="399"/>
        <end position="419"/>
    </location>
</feature>
<feature type="transmembrane region" description="Helical" evidence="12">
    <location>
        <begin position="152"/>
        <end position="169"/>
    </location>
</feature>
<dbReference type="PANTHER" id="PTHR42985:SF47">
    <property type="entry name" value="INTEGRAL MEMBRANE TRANSPORT PROTEIN"/>
    <property type="match status" value="1"/>
</dbReference>
<evidence type="ECO:0000313" key="13">
    <source>
        <dbReference type="EMBL" id="MDJ1495869.1"/>
    </source>
</evidence>
<protein>
    <submittedName>
        <fullName evidence="13">Sodium:solute symporter</fullName>
    </submittedName>
</protein>
<keyword evidence="5 12" id="KW-0812">Transmembrane</keyword>
<evidence type="ECO:0000256" key="1">
    <source>
        <dbReference type="ARBA" id="ARBA00004651"/>
    </source>
</evidence>
<evidence type="ECO:0000256" key="4">
    <source>
        <dbReference type="ARBA" id="ARBA00022475"/>
    </source>
</evidence>
<dbReference type="RefSeq" id="WP_314000253.1">
    <property type="nucleotide sequence ID" value="NZ_JASJOT010000017.1"/>
</dbReference>
<evidence type="ECO:0000313" key="14">
    <source>
        <dbReference type="Proteomes" id="UP001228581"/>
    </source>
</evidence>
<evidence type="ECO:0000256" key="7">
    <source>
        <dbReference type="ARBA" id="ARBA00023053"/>
    </source>
</evidence>
<dbReference type="EMBL" id="JASJOT010000017">
    <property type="protein sequence ID" value="MDJ1495869.1"/>
    <property type="molecule type" value="Genomic_DNA"/>
</dbReference>
<comment type="caution">
    <text evidence="13">The sequence shown here is derived from an EMBL/GenBank/DDBJ whole genome shotgun (WGS) entry which is preliminary data.</text>
</comment>
<dbReference type="InterPro" id="IPR051163">
    <property type="entry name" value="Sodium:Solute_Symporter_SSF"/>
</dbReference>
<keyword evidence="10" id="KW-0739">Sodium transport</keyword>
<keyword evidence="14" id="KW-1185">Reference proteome</keyword>
<evidence type="ECO:0000256" key="11">
    <source>
        <dbReference type="RuleBase" id="RU362091"/>
    </source>
</evidence>
<evidence type="ECO:0000256" key="12">
    <source>
        <dbReference type="SAM" id="Phobius"/>
    </source>
</evidence>
<keyword evidence="7" id="KW-0915">Sodium</keyword>
<evidence type="ECO:0000256" key="8">
    <source>
        <dbReference type="ARBA" id="ARBA00023065"/>
    </source>
</evidence>
<feature type="transmembrane region" description="Helical" evidence="12">
    <location>
        <begin position="459"/>
        <end position="478"/>
    </location>
</feature>
<proteinExistence type="inferred from homology"/>
<keyword evidence="6 12" id="KW-1133">Transmembrane helix</keyword>
<evidence type="ECO:0000256" key="5">
    <source>
        <dbReference type="ARBA" id="ARBA00022692"/>
    </source>
</evidence>
<organism evidence="13 14">
    <name type="scientific">Xanthocytophaga flava</name>
    <dbReference type="NCBI Taxonomy" id="3048013"/>
    <lineage>
        <taxon>Bacteria</taxon>
        <taxon>Pseudomonadati</taxon>
        <taxon>Bacteroidota</taxon>
        <taxon>Cytophagia</taxon>
        <taxon>Cytophagales</taxon>
        <taxon>Rhodocytophagaceae</taxon>
        <taxon>Xanthocytophaga</taxon>
    </lineage>
</organism>
<gene>
    <name evidence="13" type="ORF">QNI19_23235</name>
</gene>
<dbReference type="Proteomes" id="UP001228581">
    <property type="component" value="Unassembled WGS sequence"/>
</dbReference>
<feature type="transmembrane region" description="Helical" evidence="12">
    <location>
        <begin position="373"/>
        <end position="393"/>
    </location>
</feature>
<dbReference type="CDD" id="cd10326">
    <property type="entry name" value="SLC5sbd_NIS-like"/>
    <property type="match status" value="1"/>
</dbReference>
<accession>A0ABT7CQ47</accession>
<dbReference type="Pfam" id="PF00474">
    <property type="entry name" value="SSF"/>
    <property type="match status" value="1"/>
</dbReference>
<dbReference type="InterPro" id="IPR038377">
    <property type="entry name" value="Na/Glc_symporter_sf"/>
</dbReference>
<name>A0ABT7CQ47_9BACT</name>
<keyword evidence="4" id="KW-1003">Cell membrane</keyword>
<sequence>MNPYLVLTILLIYFGVLILISYITSRGATTHTFFTAGKSSPWYLVAYSMIGTAISGVTFISVPGEVGNSQFSYLQFILGNVAGYMVVALVLMPVYYRMNLVSIYTYLQKRLGFWSYKSGAAAFLVSRTIGAAFRLFLTASVLQLALFDEWNVPFAVNVLITIALIWLITSKGGIKTILWTDAFQTTFLIAALLLSVYLISEALGLSLGGLIDTVRASDYSKAFFFDDPKSNKFFYKQFFAGLFTTVAMFGLDQDLMQKNLTCRNLQDAQKNMYTFSTVFLFVNILFLTLGALLYIYSNQQNIPIPAHTDDLYPTLLLKLNKFGIVAGVFFLLGITASSYASADSALASLTTSFCIDFLDFENRPEEKRKRLKTIVHLCMSIALLIVILIFKAINDQSVVKAVFTVAGYTYGPLLGLFSFGLLTKLSVKDRFVPVVCILSPILCYIINTNANTWLNGYKFGFELLILNGVLTFLGLLLLSQKKVSGTTY</sequence>
<comment type="subcellular location">
    <subcellularLocation>
        <location evidence="1">Cell membrane</location>
        <topology evidence="1">Multi-pass membrane protein</topology>
    </subcellularLocation>
</comment>
<feature type="transmembrane region" description="Helical" evidence="12">
    <location>
        <begin position="272"/>
        <end position="296"/>
    </location>
</feature>
<feature type="transmembrane region" description="Helical" evidence="12">
    <location>
        <begin position="6"/>
        <end position="23"/>
    </location>
</feature>
<keyword evidence="8" id="KW-0406">Ion transport</keyword>
<evidence type="ECO:0000256" key="9">
    <source>
        <dbReference type="ARBA" id="ARBA00023136"/>
    </source>
</evidence>
<feature type="transmembrane region" description="Helical" evidence="12">
    <location>
        <begin position="233"/>
        <end position="251"/>
    </location>
</feature>
<comment type="similarity">
    <text evidence="2 11">Belongs to the sodium:solute symporter (SSF) (TC 2.A.21) family.</text>
</comment>
<feature type="transmembrane region" description="Helical" evidence="12">
    <location>
        <begin position="119"/>
        <end position="146"/>
    </location>
</feature>
<feature type="transmembrane region" description="Helical" evidence="12">
    <location>
        <begin position="431"/>
        <end position="447"/>
    </location>
</feature>
<keyword evidence="9 12" id="KW-0472">Membrane</keyword>
<evidence type="ECO:0000256" key="6">
    <source>
        <dbReference type="ARBA" id="ARBA00022989"/>
    </source>
</evidence>
<dbReference type="PANTHER" id="PTHR42985">
    <property type="entry name" value="SODIUM-COUPLED MONOCARBOXYLATE TRANSPORTER"/>
    <property type="match status" value="1"/>
</dbReference>